<evidence type="ECO:0000313" key="2">
    <source>
        <dbReference type="EMBL" id="EST55633.1"/>
    </source>
</evidence>
<protein>
    <submittedName>
        <fullName evidence="2">Uncharacterized protein</fullName>
    </submittedName>
</protein>
<gene>
    <name evidence="2" type="ORF">T458_05540</name>
</gene>
<evidence type="ECO:0000313" key="3">
    <source>
        <dbReference type="Proteomes" id="UP000017973"/>
    </source>
</evidence>
<reference evidence="2 3" key="1">
    <citation type="journal article" date="2014" name="Genome Announc.">
        <title>Draft Genome Sequence of Brevibacillus panacihumi Strain W25, a Halotolerant Hydrocarbon-Degrading Bacterium.</title>
        <authorList>
            <person name="Wang X."/>
            <person name="Jin D."/>
            <person name="Zhou L."/>
            <person name="Wu L."/>
            <person name="An W."/>
            <person name="Chen Y."/>
            <person name="Zhao L."/>
        </authorList>
    </citation>
    <scope>NUCLEOTIDE SEQUENCE [LARGE SCALE GENOMIC DNA]</scope>
    <source>
        <strain evidence="2 3">W25</strain>
    </source>
</reference>
<comment type="caution">
    <text evidence="2">The sequence shown here is derived from an EMBL/GenBank/DDBJ whole genome shotgun (WGS) entry which is preliminary data.</text>
</comment>
<proteinExistence type="predicted"/>
<dbReference type="AlphaFoldDB" id="V6MJM0"/>
<organism evidence="2 3">
    <name type="scientific">Brevibacillus panacihumi W25</name>
    <dbReference type="NCBI Taxonomy" id="1408254"/>
    <lineage>
        <taxon>Bacteria</taxon>
        <taxon>Bacillati</taxon>
        <taxon>Bacillota</taxon>
        <taxon>Bacilli</taxon>
        <taxon>Bacillales</taxon>
        <taxon>Paenibacillaceae</taxon>
        <taxon>Brevibacillus</taxon>
    </lineage>
</organism>
<accession>V6MJM0</accession>
<sequence length="54" mass="6023">MAAVPPLEWKRPGMTPSKDPNPPEAFSLFRIMRSARKNWLAIFHGNGFTLLVAG</sequence>
<dbReference type="HOGENOM" id="CLU_213086_0_0_9"/>
<name>V6MJM0_9BACL</name>
<dbReference type="STRING" id="1408254.T458_05540"/>
<keyword evidence="3" id="KW-1185">Reference proteome</keyword>
<feature type="region of interest" description="Disordered" evidence="1">
    <location>
        <begin position="1"/>
        <end position="22"/>
    </location>
</feature>
<dbReference type="EMBL" id="AYJU01000003">
    <property type="protein sequence ID" value="EST55633.1"/>
    <property type="molecule type" value="Genomic_DNA"/>
</dbReference>
<evidence type="ECO:0000256" key="1">
    <source>
        <dbReference type="SAM" id="MobiDB-lite"/>
    </source>
</evidence>
<dbReference type="Proteomes" id="UP000017973">
    <property type="component" value="Unassembled WGS sequence"/>
</dbReference>